<name>A0A0D3I0N1_EMIH1</name>
<dbReference type="RefSeq" id="XP_005757245.1">
    <property type="nucleotide sequence ID" value="XM_005757188.1"/>
</dbReference>
<feature type="transmembrane region" description="Helical" evidence="1">
    <location>
        <begin position="259"/>
        <end position="279"/>
    </location>
</feature>
<dbReference type="AlphaFoldDB" id="A0A0D3I0N1"/>
<dbReference type="EnsemblProtists" id="EOD04816">
    <property type="protein sequence ID" value="EOD04816"/>
    <property type="gene ID" value="EMIHUDRAFT_453756"/>
</dbReference>
<evidence type="ECO:0000256" key="1">
    <source>
        <dbReference type="SAM" id="Phobius"/>
    </source>
</evidence>
<feature type="transmembrane region" description="Helical" evidence="1">
    <location>
        <begin position="167"/>
        <end position="188"/>
    </location>
</feature>
<accession>A0A0D3I0N1</accession>
<reference evidence="2" key="2">
    <citation type="submission" date="2024-10" db="UniProtKB">
        <authorList>
            <consortium name="EnsemblProtists"/>
        </authorList>
    </citation>
    <scope>IDENTIFICATION</scope>
</reference>
<sequence>MRLKNVNEGCEREPRVWRYHRWDSFTCAKMKEGIVVGCLLKVSAMASDDEGFLSVTSKLREFMALGYPAHVLNGVYCKTLTQTNQKSKKTDKCIVSGYRPKAGVVDQGTTNLDFPVKRDVEKHIFQTRAPAPLAASADRLAQPSTSSLLADDGSPAAAEHADLARRAYTGALAAALAGWAYFAVATVAPSAPAARLPQLLALAAPMGVVWASYDAMINAARIGRRRLRLPTYRRLNLGLAASHAWAAVAVAAAPTSPAAAAVQASLLGGCALVCTYVWLWTLSSRTLSRECPADVVGDYPDECASLDDPEAWPFFHANEYAALCLAFAALAALAALAPSPLCAAPLCAAPLAACRASAPWLWLVAVNLFVLKDGAEHGRPWRRLFHPSLRTLRSPPTFALVGWLWMKRFWRLRRGVALLSGLRLAAAAAAAAVGRPAGWRAADGVCVAVFLVAAKAVRRTPSQGGQLF</sequence>
<feature type="transmembrane region" description="Helical" evidence="1">
    <location>
        <begin position="194"/>
        <end position="213"/>
    </location>
</feature>
<keyword evidence="3" id="KW-1185">Reference proteome</keyword>
<dbReference type="Proteomes" id="UP000013827">
    <property type="component" value="Unassembled WGS sequence"/>
</dbReference>
<proteinExistence type="predicted"/>
<keyword evidence="1" id="KW-0472">Membrane</keyword>
<dbReference type="PaxDb" id="2903-EOD04816"/>
<keyword evidence="1" id="KW-0812">Transmembrane</keyword>
<organism evidence="2 3">
    <name type="scientific">Emiliania huxleyi (strain CCMP1516)</name>
    <dbReference type="NCBI Taxonomy" id="280463"/>
    <lineage>
        <taxon>Eukaryota</taxon>
        <taxon>Haptista</taxon>
        <taxon>Haptophyta</taxon>
        <taxon>Prymnesiophyceae</taxon>
        <taxon>Isochrysidales</taxon>
        <taxon>Noelaerhabdaceae</taxon>
        <taxon>Emiliania</taxon>
    </lineage>
</organism>
<dbReference type="GeneID" id="17250989"/>
<evidence type="ECO:0000313" key="3">
    <source>
        <dbReference type="Proteomes" id="UP000013827"/>
    </source>
</evidence>
<dbReference type="HOGENOM" id="CLU_584767_0_0_1"/>
<reference evidence="3" key="1">
    <citation type="journal article" date="2013" name="Nature">
        <title>Pan genome of the phytoplankton Emiliania underpins its global distribution.</title>
        <authorList>
            <person name="Read B.A."/>
            <person name="Kegel J."/>
            <person name="Klute M.J."/>
            <person name="Kuo A."/>
            <person name="Lefebvre S.C."/>
            <person name="Maumus F."/>
            <person name="Mayer C."/>
            <person name="Miller J."/>
            <person name="Monier A."/>
            <person name="Salamov A."/>
            <person name="Young J."/>
            <person name="Aguilar M."/>
            <person name="Claverie J.M."/>
            <person name="Frickenhaus S."/>
            <person name="Gonzalez K."/>
            <person name="Herman E.K."/>
            <person name="Lin Y.C."/>
            <person name="Napier J."/>
            <person name="Ogata H."/>
            <person name="Sarno A.F."/>
            <person name="Shmutz J."/>
            <person name="Schroeder D."/>
            <person name="de Vargas C."/>
            <person name="Verret F."/>
            <person name="von Dassow P."/>
            <person name="Valentin K."/>
            <person name="Van de Peer Y."/>
            <person name="Wheeler G."/>
            <person name="Dacks J.B."/>
            <person name="Delwiche C.F."/>
            <person name="Dyhrman S.T."/>
            <person name="Glockner G."/>
            <person name="John U."/>
            <person name="Richards T."/>
            <person name="Worden A.Z."/>
            <person name="Zhang X."/>
            <person name="Grigoriev I.V."/>
            <person name="Allen A.E."/>
            <person name="Bidle K."/>
            <person name="Borodovsky M."/>
            <person name="Bowler C."/>
            <person name="Brownlee C."/>
            <person name="Cock J.M."/>
            <person name="Elias M."/>
            <person name="Gladyshev V.N."/>
            <person name="Groth M."/>
            <person name="Guda C."/>
            <person name="Hadaegh A."/>
            <person name="Iglesias-Rodriguez M.D."/>
            <person name="Jenkins J."/>
            <person name="Jones B.M."/>
            <person name="Lawson T."/>
            <person name="Leese F."/>
            <person name="Lindquist E."/>
            <person name="Lobanov A."/>
            <person name="Lomsadze A."/>
            <person name="Malik S.B."/>
            <person name="Marsh M.E."/>
            <person name="Mackinder L."/>
            <person name="Mock T."/>
            <person name="Mueller-Roeber B."/>
            <person name="Pagarete A."/>
            <person name="Parker M."/>
            <person name="Probert I."/>
            <person name="Quesneville H."/>
            <person name="Raines C."/>
            <person name="Rensing S.A."/>
            <person name="Riano-Pachon D.M."/>
            <person name="Richier S."/>
            <person name="Rokitta S."/>
            <person name="Shiraiwa Y."/>
            <person name="Soanes D.M."/>
            <person name="van der Giezen M."/>
            <person name="Wahlund T.M."/>
            <person name="Williams B."/>
            <person name="Wilson W."/>
            <person name="Wolfe G."/>
            <person name="Wurch L.L."/>
        </authorList>
    </citation>
    <scope>NUCLEOTIDE SEQUENCE</scope>
</reference>
<evidence type="ECO:0000313" key="2">
    <source>
        <dbReference type="EnsemblProtists" id="EOD04816"/>
    </source>
</evidence>
<keyword evidence="1" id="KW-1133">Transmembrane helix</keyword>
<feature type="transmembrane region" description="Helical" evidence="1">
    <location>
        <begin position="234"/>
        <end position="253"/>
    </location>
</feature>
<feature type="transmembrane region" description="Helical" evidence="1">
    <location>
        <begin position="415"/>
        <end position="433"/>
    </location>
</feature>
<protein>
    <submittedName>
        <fullName evidence="2">Uncharacterized protein</fullName>
    </submittedName>
</protein>
<dbReference type="KEGG" id="ehx:EMIHUDRAFT_453756"/>